<dbReference type="PANTHER" id="PTHR43479:SF22">
    <property type="entry name" value="TRANSCRIPTIONAL REGULATOR, TETR FAMILY"/>
    <property type="match status" value="1"/>
</dbReference>
<evidence type="ECO:0000259" key="3">
    <source>
        <dbReference type="PROSITE" id="PS50977"/>
    </source>
</evidence>
<dbReference type="PROSITE" id="PS50977">
    <property type="entry name" value="HTH_TETR_2"/>
    <property type="match status" value="1"/>
</dbReference>
<dbReference type="InterPro" id="IPR050624">
    <property type="entry name" value="HTH-type_Tx_Regulator"/>
</dbReference>
<name>A0ABS4NVA2_9BACL</name>
<evidence type="ECO:0000313" key="4">
    <source>
        <dbReference type="EMBL" id="MBP2113990.1"/>
    </source>
</evidence>
<keyword evidence="5" id="KW-1185">Reference proteome</keyword>
<reference evidence="4 5" key="1">
    <citation type="submission" date="2021-03" db="EMBL/GenBank/DDBJ databases">
        <title>Genomic Encyclopedia of Type Strains, Phase IV (KMG-IV): sequencing the most valuable type-strain genomes for metagenomic binning, comparative biology and taxonomic classification.</title>
        <authorList>
            <person name="Goeker M."/>
        </authorList>
    </citation>
    <scope>NUCLEOTIDE SEQUENCE [LARGE SCALE GENOMIC DNA]</scope>
    <source>
        <strain evidence="4 5">DSM 101953</strain>
    </source>
</reference>
<evidence type="ECO:0000256" key="2">
    <source>
        <dbReference type="PROSITE-ProRule" id="PRU00335"/>
    </source>
</evidence>
<feature type="domain" description="HTH tetR-type" evidence="3">
    <location>
        <begin position="5"/>
        <end position="65"/>
    </location>
</feature>
<organism evidence="4 5">
    <name type="scientific">Paenibacillus silagei</name>
    <dbReference type="NCBI Taxonomy" id="1670801"/>
    <lineage>
        <taxon>Bacteria</taxon>
        <taxon>Bacillati</taxon>
        <taxon>Bacillota</taxon>
        <taxon>Bacilli</taxon>
        <taxon>Bacillales</taxon>
        <taxon>Paenibacillaceae</taxon>
        <taxon>Paenibacillus</taxon>
    </lineage>
</organism>
<accession>A0ABS4NVA2</accession>
<dbReference type="EMBL" id="JAGGLV010000014">
    <property type="protein sequence ID" value="MBP2113990.1"/>
    <property type="molecule type" value="Genomic_DNA"/>
</dbReference>
<dbReference type="InterPro" id="IPR001647">
    <property type="entry name" value="HTH_TetR"/>
</dbReference>
<protein>
    <submittedName>
        <fullName evidence="4">AcrR family transcriptional regulator</fullName>
    </submittedName>
</protein>
<dbReference type="Proteomes" id="UP000773462">
    <property type="component" value="Unassembled WGS sequence"/>
</dbReference>
<sequence length="173" mass="19501">MAAKEDKKQKIMESALTLFAEYDYYRTTTAMVAKAAGVTQPYIFHFFDNKEDLYIAVLKRAYDRIHNTFMEVEAPADQLVGAMGASFFNLMETHRSEVLMVMQAYTISEAGIKQHSAKLYTTIFDEVTAKFQKAGVPDAEGNAIRFMSIGLLVTLSEVLDLSEIKQSILMTKE</sequence>
<evidence type="ECO:0000256" key="1">
    <source>
        <dbReference type="ARBA" id="ARBA00023125"/>
    </source>
</evidence>
<dbReference type="PANTHER" id="PTHR43479">
    <property type="entry name" value="ACREF/ENVCD OPERON REPRESSOR-RELATED"/>
    <property type="match status" value="1"/>
</dbReference>
<dbReference type="PRINTS" id="PR00455">
    <property type="entry name" value="HTHTETR"/>
</dbReference>
<dbReference type="SUPFAM" id="SSF46689">
    <property type="entry name" value="Homeodomain-like"/>
    <property type="match status" value="1"/>
</dbReference>
<comment type="caution">
    <text evidence="4">The sequence shown here is derived from an EMBL/GenBank/DDBJ whole genome shotgun (WGS) entry which is preliminary data.</text>
</comment>
<feature type="DNA-binding region" description="H-T-H motif" evidence="2">
    <location>
        <begin position="28"/>
        <end position="47"/>
    </location>
</feature>
<dbReference type="InterPro" id="IPR009057">
    <property type="entry name" value="Homeodomain-like_sf"/>
</dbReference>
<proteinExistence type="predicted"/>
<keyword evidence="1 2" id="KW-0238">DNA-binding</keyword>
<evidence type="ECO:0000313" key="5">
    <source>
        <dbReference type="Proteomes" id="UP000773462"/>
    </source>
</evidence>
<gene>
    <name evidence="4" type="ORF">J2Z70_004151</name>
</gene>
<dbReference type="Gene3D" id="1.10.357.10">
    <property type="entry name" value="Tetracycline Repressor, domain 2"/>
    <property type="match status" value="1"/>
</dbReference>
<dbReference type="Pfam" id="PF00440">
    <property type="entry name" value="TetR_N"/>
    <property type="match status" value="1"/>
</dbReference>
<dbReference type="RefSeq" id="WP_209876284.1">
    <property type="nucleotide sequence ID" value="NZ_JAGGLV010000014.1"/>
</dbReference>